<name>A0A4C1WVC7_EUMVA</name>
<organism evidence="1 2">
    <name type="scientific">Eumeta variegata</name>
    <name type="common">Bagworm moth</name>
    <name type="synonym">Eumeta japonica</name>
    <dbReference type="NCBI Taxonomy" id="151549"/>
    <lineage>
        <taxon>Eukaryota</taxon>
        <taxon>Metazoa</taxon>
        <taxon>Ecdysozoa</taxon>
        <taxon>Arthropoda</taxon>
        <taxon>Hexapoda</taxon>
        <taxon>Insecta</taxon>
        <taxon>Pterygota</taxon>
        <taxon>Neoptera</taxon>
        <taxon>Endopterygota</taxon>
        <taxon>Lepidoptera</taxon>
        <taxon>Glossata</taxon>
        <taxon>Ditrysia</taxon>
        <taxon>Tineoidea</taxon>
        <taxon>Psychidae</taxon>
        <taxon>Oiketicinae</taxon>
        <taxon>Eumeta</taxon>
    </lineage>
</organism>
<reference evidence="1 2" key="1">
    <citation type="journal article" date="2019" name="Commun. Biol.">
        <title>The bagworm genome reveals a unique fibroin gene that provides high tensile strength.</title>
        <authorList>
            <person name="Kono N."/>
            <person name="Nakamura H."/>
            <person name="Ohtoshi R."/>
            <person name="Tomita M."/>
            <person name="Numata K."/>
            <person name="Arakawa K."/>
        </authorList>
    </citation>
    <scope>NUCLEOTIDE SEQUENCE [LARGE SCALE GENOMIC DNA]</scope>
</reference>
<protein>
    <submittedName>
        <fullName evidence="1">Uncharacterized protein</fullName>
    </submittedName>
</protein>
<dbReference type="EMBL" id="BGZK01000670">
    <property type="protein sequence ID" value="GBP55476.1"/>
    <property type="molecule type" value="Genomic_DNA"/>
</dbReference>
<dbReference type="AlphaFoldDB" id="A0A4C1WVC7"/>
<accession>A0A4C1WVC7</accession>
<comment type="caution">
    <text evidence="1">The sequence shown here is derived from an EMBL/GenBank/DDBJ whole genome shotgun (WGS) entry which is preliminary data.</text>
</comment>
<proteinExistence type="predicted"/>
<evidence type="ECO:0000313" key="1">
    <source>
        <dbReference type="EMBL" id="GBP55476.1"/>
    </source>
</evidence>
<dbReference type="Proteomes" id="UP000299102">
    <property type="component" value="Unassembled WGS sequence"/>
</dbReference>
<evidence type="ECO:0000313" key="2">
    <source>
        <dbReference type="Proteomes" id="UP000299102"/>
    </source>
</evidence>
<sequence length="170" mass="19125">MGYVVKKFITREKGKAVTFSILPQHENGPSRPPKCYTITECRREVSFAVAFFVLPSDVLFPIQEADNALLTSTGLRVFMHGGDHLAAPRKWAGSTASESSDGLLPLHRPIRSQDQPAPCFVKYPVRTQKANNTLILRLASARTRNERYNENLITQHWAAGRRRVRAVLKP</sequence>
<gene>
    <name evidence="1" type="ORF">EVAR_40269_1</name>
</gene>
<keyword evidence="2" id="KW-1185">Reference proteome</keyword>